<name>A0A6G1QS05_CHAAH</name>
<evidence type="ECO:0000256" key="2">
    <source>
        <dbReference type="ARBA" id="ARBA00006843"/>
    </source>
</evidence>
<dbReference type="PANTHER" id="PTHR13999">
    <property type="entry name" value="INTERFERON INDUCIBLE TRANSMEMBRANE PROTEIN"/>
    <property type="match status" value="1"/>
</dbReference>
<evidence type="ECO:0000313" key="7">
    <source>
        <dbReference type="EMBL" id="KAF3705471.1"/>
    </source>
</evidence>
<keyword evidence="8" id="KW-1185">Reference proteome</keyword>
<evidence type="ECO:0000256" key="3">
    <source>
        <dbReference type="ARBA" id="ARBA00022692"/>
    </source>
</evidence>
<proteinExistence type="inferred from homology"/>
<reference evidence="7 8" key="1">
    <citation type="submission" date="2019-02" db="EMBL/GenBank/DDBJ databases">
        <title>Opniocepnalus argus genome.</title>
        <authorList>
            <person name="Zhou C."/>
            <person name="Xiao S."/>
        </authorList>
    </citation>
    <scope>NUCLEOTIDE SEQUENCE [LARGE SCALE GENOMIC DNA]</scope>
    <source>
        <strain evidence="7">OARG1902GOOAL</strain>
        <tissue evidence="7">Muscle</tissue>
    </source>
</reference>
<feature type="transmembrane region" description="Helical" evidence="6">
    <location>
        <begin position="86"/>
        <end position="110"/>
    </location>
</feature>
<evidence type="ECO:0000256" key="4">
    <source>
        <dbReference type="ARBA" id="ARBA00022989"/>
    </source>
</evidence>
<dbReference type="InterPro" id="IPR051517">
    <property type="entry name" value="IFITM_antiviral_protein"/>
</dbReference>
<dbReference type="Proteomes" id="UP000503349">
    <property type="component" value="Chromosome 22"/>
</dbReference>
<keyword evidence="5 6" id="KW-0472">Membrane</keyword>
<accession>A0A6G1QS05</accession>
<evidence type="ECO:0000256" key="1">
    <source>
        <dbReference type="ARBA" id="ARBA00004370"/>
    </source>
</evidence>
<comment type="subcellular location">
    <subcellularLocation>
        <location evidence="1">Membrane</location>
    </subcellularLocation>
</comment>
<evidence type="ECO:0000313" key="8">
    <source>
        <dbReference type="Proteomes" id="UP000503349"/>
    </source>
</evidence>
<keyword evidence="3 6" id="KW-0812">Transmembrane</keyword>
<dbReference type="GO" id="GO:0005886">
    <property type="term" value="C:plasma membrane"/>
    <property type="evidence" value="ECO:0007669"/>
    <property type="project" value="TreeGrafter"/>
</dbReference>
<keyword evidence="4 6" id="KW-1133">Transmembrane helix</keyword>
<organism evidence="7 8">
    <name type="scientific">Channa argus</name>
    <name type="common">Northern snakehead</name>
    <name type="synonym">Ophicephalus argus</name>
    <dbReference type="NCBI Taxonomy" id="215402"/>
    <lineage>
        <taxon>Eukaryota</taxon>
        <taxon>Metazoa</taxon>
        <taxon>Chordata</taxon>
        <taxon>Craniata</taxon>
        <taxon>Vertebrata</taxon>
        <taxon>Euteleostomi</taxon>
        <taxon>Actinopterygii</taxon>
        <taxon>Neopterygii</taxon>
        <taxon>Teleostei</taxon>
        <taxon>Neoteleostei</taxon>
        <taxon>Acanthomorphata</taxon>
        <taxon>Anabantaria</taxon>
        <taxon>Anabantiformes</taxon>
        <taxon>Channoidei</taxon>
        <taxon>Channidae</taxon>
        <taxon>Channa</taxon>
    </lineage>
</organism>
<dbReference type="EMBL" id="CM015733">
    <property type="protein sequence ID" value="KAF3705471.1"/>
    <property type="molecule type" value="Genomic_DNA"/>
</dbReference>
<dbReference type="Pfam" id="PF04505">
    <property type="entry name" value="CD225"/>
    <property type="match status" value="1"/>
</dbReference>
<gene>
    <name evidence="7" type="ORF">EXN66_Car021162</name>
</gene>
<protein>
    <submittedName>
        <fullName evidence="7">Dispanin subfamily A member 2b</fullName>
    </submittedName>
</protein>
<dbReference type="PANTHER" id="PTHR13999:SF31">
    <property type="entry name" value="IFITM1-RELATED"/>
    <property type="match status" value="1"/>
</dbReference>
<evidence type="ECO:0000256" key="6">
    <source>
        <dbReference type="SAM" id="Phobius"/>
    </source>
</evidence>
<sequence>MYPKSFMVETAPLKQKYDGPPAKPTVAEYTTVDVAAEPPKDHIIWSLVCFLYLNPCCLGLAALICSIKARDRKAVGDLKGARHHGFIAGVLISIATLLVVTGILLLLVLMCFHMI</sequence>
<comment type="similarity">
    <text evidence="2">Belongs to the CD225/Dispanin family.</text>
</comment>
<evidence type="ECO:0000256" key="5">
    <source>
        <dbReference type="ARBA" id="ARBA00023136"/>
    </source>
</evidence>
<dbReference type="AlphaFoldDB" id="A0A6G1QS05"/>
<reference evidence="8" key="2">
    <citation type="submission" date="2019-02" db="EMBL/GenBank/DDBJ databases">
        <title>Opniocepnalus argus Var Kimnra genome.</title>
        <authorList>
            <person name="Zhou C."/>
            <person name="Xiao S."/>
        </authorList>
    </citation>
    <scope>NUCLEOTIDE SEQUENCE [LARGE SCALE GENOMIC DNA]</scope>
</reference>
<dbReference type="InterPro" id="IPR007593">
    <property type="entry name" value="CD225/Dispanin_fam"/>
</dbReference>
<feature type="transmembrane region" description="Helical" evidence="6">
    <location>
        <begin position="43"/>
        <end position="65"/>
    </location>
</feature>